<dbReference type="Gene3D" id="2.40.10.10">
    <property type="entry name" value="Trypsin-like serine proteases"/>
    <property type="match status" value="2"/>
</dbReference>
<dbReference type="AlphaFoldDB" id="A0A9P0FE48"/>
<dbReference type="GO" id="GO:0016485">
    <property type="term" value="P:protein processing"/>
    <property type="evidence" value="ECO:0007669"/>
    <property type="project" value="InterPro"/>
</dbReference>
<name>A0A9P0FE48_BRAAE</name>
<accession>A0A9P0FE48</accession>
<keyword evidence="2" id="KW-0720">Serine protease</keyword>
<dbReference type="OrthoDB" id="17845at2759"/>
<evidence type="ECO:0000313" key="3">
    <source>
        <dbReference type="EMBL" id="CAH0552150.1"/>
    </source>
</evidence>
<dbReference type="GO" id="GO:0031998">
    <property type="term" value="P:regulation of fatty acid beta-oxidation"/>
    <property type="evidence" value="ECO:0007669"/>
    <property type="project" value="TreeGrafter"/>
</dbReference>
<dbReference type="GO" id="GO:0004252">
    <property type="term" value="F:serine-type endopeptidase activity"/>
    <property type="evidence" value="ECO:0007669"/>
    <property type="project" value="InterPro"/>
</dbReference>
<comment type="subcellular location">
    <subcellularLocation>
        <location evidence="2">Peroxisome</location>
    </subcellularLocation>
</comment>
<dbReference type="InterPro" id="IPR043504">
    <property type="entry name" value="Peptidase_S1_PA_chymotrypsin"/>
</dbReference>
<sequence>MDFNLALVEKEGRSEVFCASGILLNKKYVLITSNLFWNEFFKDYKDRLNEHFILINKDKRYKKNIFVKWKESNSMIAKKAKIFAGVINNDLYSTKNLFKDWKIDFEDNSNTSNLPLSLFFVLTISDMEGNVAEFKSMLKGWWDEICTRRIGKGQDIFCSSVSFGNVHFFGSYARGIVSNIVGNNNCLILSDIPSTPGSEGSPVFKLKDHVPFGIIISPLNWWKNEYTGCTLIADLRPILMRLLNLNVGIQETSLNLEVLAGSELSLVKLSCGYSWGSGIIFDKNKGIIITNSHIFDEDDNGIIKINWKNKSSLGTLIYKTPKDSVFDIALVSCSEINEWKVESIKINKESISLGATIYSSGFSLFSSESSLSPTISKGNISQIDEGIIKTTSSVHAGASGGAILNLNGELIGVIVCNIKLPNSSVFPRVNMAVPILKILPIIDKFLIHRDLEVLRTLETSSTKDLNLWKMLKGKL</sequence>
<dbReference type="GO" id="GO:0005777">
    <property type="term" value="C:peroxisome"/>
    <property type="evidence" value="ECO:0007669"/>
    <property type="project" value="UniProtKB-SubCell"/>
</dbReference>
<evidence type="ECO:0000256" key="1">
    <source>
        <dbReference type="ARBA" id="ARBA00010541"/>
    </source>
</evidence>
<dbReference type="InterPro" id="IPR001940">
    <property type="entry name" value="Peptidase_S1C"/>
</dbReference>
<dbReference type="Pfam" id="PF13365">
    <property type="entry name" value="Trypsin_2"/>
    <property type="match status" value="1"/>
</dbReference>
<protein>
    <recommendedName>
        <fullName evidence="2">Peroxisomal leader peptide-processing protease</fullName>
        <ecNumber evidence="2">3.4.21.-</ecNumber>
    </recommendedName>
</protein>
<reference evidence="3" key="1">
    <citation type="submission" date="2021-12" db="EMBL/GenBank/DDBJ databases">
        <authorList>
            <person name="King R."/>
        </authorList>
    </citation>
    <scope>NUCLEOTIDE SEQUENCE</scope>
</reference>
<evidence type="ECO:0000256" key="2">
    <source>
        <dbReference type="PIRNR" id="PIRNR037989"/>
    </source>
</evidence>
<comment type="PTM">
    <text evidence="2">The full-lengh TYSND1 is the active the proteolytic processing of PTS1- and PTS2-proteins and in self-cleavage, and intermolecular self-cleavage of TYSND1 down-regulates its protease activity.</text>
</comment>
<proteinExistence type="inferred from homology"/>
<dbReference type="SUPFAM" id="SSF50494">
    <property type="entry name" value="Trypsin-like serine proteases"/>
    <property type="match status" value="1"/>
</dbReference>
<gene>
    <name evidence="3" type="ORF">MELIAE_LOCUS4595</name>
</gene>
<keyword evidence="2" id="KW-0576">Peroxisome</keyword>
<comment type="function">
    <text evidence="2">Peroxisomal protease that mediates both the removal of the leader peptide from proteins containing a PTS2 target sequence and processes several PTS1-containing proteins. Catalyzes the processing of PTS1-proteins involved in the peroxisomal beta-oxidation of fatty acids.</text>
</comment>
<organism evidence="3 4">
    <name type="scientific">Brassicogethes aeneus</name>
    <name type="common">Rape pollen beetle</name>
    <name type="synonym">Meligethes aeneus</name>
    <dbReference type="NCBI Taxonomy" id="1431903"/>
    <lineage>
        <taxon>Eukaryota</taxon>
        <taxon>Metazoa</taxon>
        <taxon>Ecdysozoa</taxon>
        <taxon>Arthropoda</taxon>
        <taxon>Hexapoda</taxon>
        <taxon>Insecta</taxon>
        <taxon>Pterygota</taxon>
        <taxon>Neoptera</taxon>
        <taxon>Endopterygota</taxon>
        <taxon>Coleoptera</taxon>
        <taxon>Polyphaga</taxon>
        <taxon>Cucujiformia</taxon>
        <taxon>Nitidulidae</taxon>
        <taxon>Meligethinae</taxon>
        <taxon>Brassicogethes</taxon>
    </lineage>
</organism>
<dbReference type="Proteomes" id="UP001154078">
    <property type="component" value="Chromosome 2"/>
</dbReference>
<dbReference type="PRINTS" id="PR00834">
    <property type="entry name" value="PROTEASES2C"/>
</dbReference>
<keyword evidence="4" id="KW-1185">Reference proteome</keyword>
<dbReference type="PANTHER" id="PTHR21004:SF0">
    <property type="entry name" value="PEROXISOMAL LEADER PEPTIDE-PROCESSING PROTEASE"/>
    <property type="match status" value="1"/>
</dbReference>
<dbReference type="InterPro" id="IPR039245">
    <property type="entry name" value="TYSND1/DEG15"/>
</dbReference>
<keyword evidence="2" id="KW-0645">Protease</keyword>
<comment type="similarity">
    <text evidence="1">Belongs to the peptidase S1C family.</text>
</comment>
<dbReference type="PANTHER" id="PTHR21004">
    <property type="entry name" value="SERINE PROTEASE-RELATED"/>
    <property type="match status" value="1"/>
</dbReference>
<evidence type="ECO:0000313" key="4">
    <source>
        <dbReference type="Proteomes" id="UP001154078"/>
    </source>
</evidence>
<dbReference type="EMBL" id="OV121133">
    <property type="protein sequence ID" value="CAH0552150.1"/>
    <property type="molecule type" value="Genomic_DNA"/>
</dbReference>
<comment type="similarity">
    <text evidence="2">Belongs to the peptidase S1B family.</text>
</comment>
<dbReference type="EC" id="3.4.21.-" evidence="2"/>
<dbReference type="InterPro" id="IPR009003">
    <property type="entry name" value="Peptidase_S1_PA"/>
</dbReference>
<keyword evidence="2" id="KW-0378">Hydrolase</keyword>